<protein>
    <submittedName>
        <fullName evidence="1">Uncharacterized protein</fullName>
    </submittedName>
</protein>
<gene>
    <name evidence="1" type="ORF">PSALAMII_LOCUS5640</name>
</gene>
<name>A0A9W4J997_9EURO</name>
<dbReference type="OrthoDB" id="4266594at2759"/>
<accession>A0A9W4J997</accession>
<keyword evidence="2" id="KW-1185">Reference proteome</keyword>
<dbReference type="Proteomes" id="UP001152649">
    <property type="component" value="Unassembled WGS sequence"/>
</dbReference>
<evidence type="ECO:0000313" key="1">
    <source>
        <dbReference type="EMBL" id="CAG8379683.1"/>
    </source>
</evidence>
<proteinExistence type="predicted"/>
<reference evidence="1" key="1">
    <citation type="submission" date="2021-07" db="EMBL/GenBank/DDBJ databases">
        <authorList>
            <person name="Branca A.L. A."/>
        </authorList>
    </citation>
    <scope>NUCLEOTIDE SEQUENCE</scope>
</reference>
<sequence length="129" mass="14151">MTNSNGTSFSQPVHCYHSRDVMSTLPSNINYYNQVPLYQTQNPHQDMEAILQSCCSNGVWIYEDPDPCTAVCRSSSSAETKKVMYCLNAEGVMHGSSAEYRSGAMQIPGPTLRCSLMSLVVGALLFSVL</sequence>
<organism evidence="1 2">
    <name type="scientific">Penicillium salamii</name>
    <dbReference type="NCBI Taxonomy" id="1612424"/>
    <lineage>
        <taxon>Eukaryota</taxon>
        <taxon>Fungi</taxon>
        <taxon>Dikarya</taxon>
        <taxon>Ascomycota</taxon>
        <taxon>Pezizomycotina</taxon>
        <taxon>Eurotiomycetes</taxon>
        <taxon>Eurotiomycetidae</taxon>
        <taxon>Eurotiales</taxon>
        <taxon>Aspergillaceae</taxon>
        <taxon>Penicillium</taxon>
    </lineage>
</organism>
<comment type="caution">
    <text evidence="1">The sequence shown here is derived from an EMBL/GenBank/DDBJ whole genome shotgun (WGS) entry which is preliminary data.</text>
</comment>
<dbReference type="EMBL" id="CAJVPG010000222">
    <property type="protein sequence ID" value="CAG8379683.1"/>
    <property type="molecule type" value="Genomic_DNA"/>
</dbReference>
<dbReference type="AlphaFoldDB" id="A0A9W4J997"/>
<evidence type="ECO:0000313" key="2">
    <source>
        <dbReference type="Proteomes" id="UP001152649"/>
    </source>
</evidence>